<dbReference type="EMBL" id="AP031322">
    <property type="protein sequence ID" value="BFH72198.1"/>
    <property type="molecule type" value="Genomic_DNA"/>
</dbReference>
<sequence>MFKNLVDYIRARNYSYFDFVQVNSHLSTIKKVLVIFPYTIATILGKEKNGEIDNFMLMHKKALETLSDIRNYYNAENKYVEFVYDKNFIKLIEKKIRINVLEFIQSKLLLKTFVMGNLIFFAISEEYINEWYSSI</sequence>
<dbReference type="KEGG" id="sjv:SJAV_01420"/>
<organism evidence="1">
    <name type="scientific">Sulfurisphaera javensis</name>
    <dbReference type="NCBI Taxonomy" id="2049879"/>
    <lineage>
        <taxon>Archaea</taxon>
        <taxon>Thermoproteota</taxon>
        <taxon>Thermoprotei</taxon>
        <taxon>Sulfolobales</taxon>
        <taxon>Sulfolobaceae</taxon>
        <taxon>Sulfurisphaera</taxon>
    </lineage>
</organism>
<reference evidence="1" key="1">
    <citation type="submission" date="2024-03" db="EMBL/GenBank/DDBJ databases">
        <title>Complete genome sequence of Sulfurisphaera javensis strain KD-1.</title>
        <authorList>
            <person name="Sakai H."/>
            <person name="Nur N."/>
            <person name="Suwanto A."/>
            <person name="Kurosawa N."/>
        </authorList>
    </citation>
    <scope>NUCLEOTIDE SEQUENCE</scope>
    <source>
        <strain evidence="1">KD-1</strain>
    </source>
</reference>
<accession>A0AAT9GMZ8</accession>
<gene>
    <name evidence="1" type="ORF">SJAV_01420</name>
</gene>
<evidence type="ECO:0000313" key="1">
    <source>
        <dbReference type="EMBL" id="BFH72198.1"/>
    </source>
</evidence>
<proteinExistence type="predicted"/>
<protein>
    <submittedName>
        <fullName evidence="1">Uncharacterized protein</fullName>
    </submittedName>
</protein>
<name>A0AAT9GMZ8_9CREN</name>
<dbReference type="AlphaFoldDB" id="A0AAT9GMZ8"/>